<dbReference type="GO" id="GO:0006508">
    <property type="term" value="P:proteolysis"/>
    <property type="evidence" value="ECO:0007669"/>
    <property type="project" value="InterPro"/>
</dbReference>
<accession>A0AAD1WCW7</accession>
<evidence type="ECO:0000256" key="2">
    <source>
        <dbReference type="ARBA" id="ARBA00022703"/>
    </source>
</evidence>
<gene>
    <name evidence="6" type="ORF">PECUL_23A038278</name>
</gene>
<name>A0AAD1WCW7_PELCU</name>
<comment type="similarity">
    <text evidence="1">Belongs to the peptidase C14A family.</text>
</comment>
<dbReference type="InterPro" id="IPR015917">
    <property type="entry name" value="Pept_C14A"/>
</dbReference>
<evidence type="ECO:0000259" key="5">
    <source>
        <dbReference type="PROSITE" id="PS50208"/>
    </source>
</evidence>
<dbReference type="PANTHER" id="PTHR48169:SF3">
    <property type="entry name" value="CASP8 AND FADD LIKE APOPTOSIS REGULATOR"/>
    <property type="match status" value="1"/>
</dbReference>
<dbReference type="SUPFAM" id="SSF47986">
    <property type="entry name" value="DEATH domain"/>
    <property type="match status" value="2"/>
</dbReference>
<dbReference type="GO" id="GO:0006915">
    <property type="term" value="P:apoptotic process"/>
    <property type="evidence" value="ECO:0007669"/>
    <property type="project" value="UniProtKB-KW"/>
</dbReference>
<evidence type="ECO:0000313" key="7">
    <source>
        <dbReference type="Proteomes" id="UP001295444"/>
    </source>
</evidence>
<dbReference type="GO" id="GO:0004197">
    <property type="term" value="F:cysteine-type endopeptidase activity"/>
    <property type="evidence" value="ECO:0007669"/>
    <property type="project" value="InterPro"/>
</dbReference>
<protein>
    <submittedName>
        <fullName evidence="6">CASP8 and FADD-like apoptosis regulator isoform X1</fullName>
    </submittedName>
</protein>
<dbReference type="Proteomes" id="UP001295444">
    <property type="component" value="Chromosome 07"/>
</dbReference>
<dbReference type="Gene3D" id="1.10.533.10">
    <property type="entry name" value="Death Domain, Fas"/>
    <property type="match status" value="2"/>
</dbReference>
<dbReference type="SMART" id="SM00115">
    <property type="entry name" value="CASc"/>
    <property type="match status" value="1"/>
</dbReference>
<feature type="domain" description="Caspase family p20" evidence="5">
    <location>
        <begin position="300"/>
        <end position="395"/>
    </location>
</feature>
<dbReference type="InterPro" id="IPR029030">
    <property type="entry name" value="Caspase-like_dom_sf"/>
</dbReference>
<sequence>MTHFKIETSTLELESSKKLEMPSRTLLAPQSLYISNFKTPANPGMNTQLSFSNKDLLLIEEELGPQEVEEILFLCMDFALHSSVRELLSDLNERSMLLPSGLAELLSVIKRFDLLKRYLNLSSAGVKILLASNSRILSEYRVLMVEIHEELEECDLESLLFLLKSQLRNGGKLPKKTFLSLVIEMEKVNLIGPGNLDVLEHNLKTIRRMDLRNKLIKKKQPDQGAQRGPYINAFKATPTHNNITSIENTLRPTRSMYDLKGKTPVQESAKLSQAAEIDERYEVRHDFKRYCLIIDCVGNDASQLEHTFNNIGFEVEKHMYVTAKELENILQQASMNKQLQKCDMFICFIISRGNSDSLFGINQESPEFSLDKVNTYFTGQACQYLIGKPKLFFLQHYVVPDAERASACSMIERDGPYDSSIECDGWTRYRNKLPNEADIFWSHCKVDDQELQTSPGTSSLYLRSLCSLLSNAKSRTNHHLLDIHTQLNSLVFNQQPKYCLQLKHTLTKKLYLPSF</sequence>
<evidence type="ECO:0000256" key="3">
    <source>
        <dbReference type="ARBA" id="ARBA00022737"/>
    </source>
</evidence>
<dbReference type="PRINTS" id="PR00376">
    <property type="entry name" value="IL1BCENZYME"/>
</dbReference>
<dbReference type="SUPFAM" id="SSF52129">
    <property type="entry name" value="Caspase-like"/>
    <property type="match status" value="1"/>
</dbReference>
<dbReference type="InterPro" id="IPR011600">
    <property type="entry name" value="Pept_C14_caspase"/>
</dbReference>
<keyword evidence="7" id="KW-1185">Reference proteome</keyword>
<dbReference type="GO" id="GO:0042981">
    <property type="term" value="P:regulation of apoptotic process"/>
    <property type="evidence" value="ECO:0007669"/>
    <property type="project" value="InterPro"/>
</dbReference>
<dbReference type="Pfam" id="PF00656">
    <property type="entry name" value="Peptidase_C14"/>
    <property type="match status" value="1"/>
</dbReference>
<dbReference type="InterPro" id="IPR011029">
    <property type="entry name" value="DEATH-like_dom_sf"/>
</dbReference>
<evidence type="ECO:0000313" key="6">
    <source>
        <dbReference type="EMBL" id="CAH2306006.1"/>
    </source>
</evidence>
<dbReference type="Gene3D" id="3.40.50.1460">
    <property type="match status" value="2"/>
</dbReference>
<dbReference type="PROSITE" id="PS50168">
    <property type="entry name" value="DED"/>
    <property type="match status" value="2"/>
</dbReference>
<dbReference type="GO" id="GO:0005737">
    <property type="term" value="C:cytoplasm"/>
    <property type="evidence" value="ECO:0007669"/>
    <property type="project" value="UniProtKB-ARBA"/>
</dbReference>
<evidence type="ECO:0000256" key="1">
    <source>
        <dbReference type="ARBA" id="ARBA00010134"/>
    </source>
</evidence>
<dbReference type="InterPro" id="IPR001875">
    <property type="entry name" value="DED_dom"/>
</dbReference>
<reference evidence="6" key="1">
    <citation type="submission" date="2022-03" db="EMBL/GenBank/DDBJ databases">
        <authorList>
            <person name="Alioto T."/>
            <person name="Alioto T."/>
            <person name="Gomez Garrido J."/>
        </authorList>
    </citation>
    <scope>NUCLEOTIDE SEQUENCE</scope>
</reference>
<keyword evidence="2" id="KW-0053">Apoptosis</keyword>
<dbReference type="PANTHER" id="PTHR48169">
    <property type="entry name" value="DED DOMAIN-CONTAINING PROTEIN"/>
    <property type="match status" value="1"/>
</dbReference>
<dbReference type="PROSITE" id="PS50208">
    <property type="entry name" value="CASPASE_P20"/>
    <property type="match status" value="1"/>
</dbReference>
<feature type="domain" description="DED" evidence="4">
    <location>
        <begin position="139"/>
        <end position="217"/>
    </location>
</feature>
<proteinExistence type="inferred from homology"/>
<dbReference type="EMBL" id="OW240918">
    <property type="protein sequence ID" value="CAH2306006.1"/>
    <property type="molecule type" value="Genomic_DNA"/>
</dbReference>
<evidence type="ECO:0000259" key="4">
    <source>
        <dbReference type="PROSITE" id="PS50168"/>
    </source>
</evidence>
<keyword evidence="3" id="KW-0677">Repeat</keyword>
<feature type="domain" description="DED" evidence="4">
    <location>
        <begin position="56"/>
        <end position="120"/>
    </location>
</feature>
<dbReference type="InterPro" id="IPR001309">
    <property type="entry name" value="Pept_C14_p20"/>
</dbReference>
<dbReference type="Pfam" id="PF01335">
    <property type="entry name" value="DED"/>
    <property type="match status" value="1"/>
</dbReference>
<dbReference type="FunFam" id="1.10.533.10:FF:000016">
    <property type="entry name" value="CASP8 and FADD-like apoptosis regulator"/>
    <property type="match status" value="1"/>
</dbReference>
<organism evidence="6 7">
    <name type="scientific">Pelobates cultripes</name>
    <name type="common">Western spadefoot toad</name>
    <dbReference type="NCBI Taxonomy" id="61616"/>
    <lineage>
        <taxon>Eukaryota</taxon>
        <taxon>Metazoa</taxon>
        <taxon>Chordata</taxon>
        <taxon>Craniata</taxon>
        <taxon>Vertebrata</taxon>
        <taxon>Euteleostomi</taxon>
        <taxon>Amphibia</taxon>
        <taxon>Batrachia</taxon>
        <taxon>Anura</taxon>
        <taxon>Pelobatoidea</taxon>
        <taxon>Pelobatidae</taxon>
        <taxon>Pelobates</taxon>
    </lineage>
</organism>
<dbReference type="AlphaFoldDB" id="A0AAD1WCW7"/>
<dbReference type="SMART" id="SM00031">
    <property type="entry name" value="DED"/>
    <property type="match status" value="2"/>
</dbReference>